<keyword evidence="3" id="KW-1185">Reference proteome</keyword>
<feature type="region of interest" description="Disordered" evidence="1">
    <location>
        <begin position="51"/>
        <end position="76"/>
    </location>
</feature>
<reference evidence="2 3" key="1">
    <citation type="journal article" date="2023" name="Arcadia Sci">
        <title>De novo assembly of a long-read Amblyomma americanum tick genome.</title>
        <authorList>
            <person name="Chou S."/>
            <person name="Poskanzer K.E."/>
            <person name="Rollins M."/>
            <person name="Thuy-Boun P.S."/>
        </authorList>
    </citation>
    <scope>NUCLEOTIDE SEQUENCE [LARGE SCALE GENOMIC DNA]</scope>
    <source>
        <strain evidence="2">F_SG_1</strain>
        <tissue evidence="2">Salivary glands</tissue>
    </source>
</reference>
<proteinExistence type="predicted"/>
<organism evidence="2 3">
    <name type="scientific">Amblyomma americanum</name>
    <name type="common">Lone star tick</name>
    <dbReference type="NCBI Taxonomy" id="6943"/>
    <lineage>
        <taxon>Eukaryota</taxon>
        <taxon>Metazoa</taxon>
        <taxon>Ecdysozoa</taxon>
        <taxon>Arthropoda</taxon>
        <taxon>Chelicerata</taxon>
        <taxon>Arachnida</taxon>
        <taxon>Acari</taxon>
        <taxon>Parasitiformes</taxon>
        <taxon>Ixodida</taxon>
        <taxon>Ixodoidea</taxon>
        <taxon>Ixodidae</taxon>
        <taxon>Amblyomminae</taxon>
        <taxon>Amblyomma</taxon>
    </lineage>
</organism>
<evidence type="ECO:0000313" key="3">
    <source>
        <dbReference type="Proteomes" id="UP001321473"/>
    </source>
</evidence>
<evidence type="ECO:0000313" key="2">
    <source>
        <dbReference type="EMBL" id="KAK8768772.1"/>
    </source>
</evidence>
<dbReference type="AlphaFoldDB" id="A0AAQ4E232"/>
<feature type="compositionally biased region" description="Pro residues" evidence="1">
    <location>
        <begin position="52"/>
        <end position="63"/>
    </location>
</feature>
<dbReference type="Proteomes" id="UP001321473">
    <property type="component" value="Unassembled WGS sequence"/>
</dbReference>
<comment type="caution">
    <text evidence="2">The sequence shown here is derived from an EMBL/GenBank/DDBJ whole genome shotgun (WGS) entry which is preliminary data.</text>
</comment>
<protein>
    <submittedName>
        <fullName evidence="2">Uncharacterized protein</fullName>
    </submittedName>
</protein>
<dbReference type="EMBL" id="JARKHS020023471">
    <property type="protein sequence ID" value="KAK8768772.1"/>
    <property type="molecule type" value="Genomic_DNA"/>
</dbReference>
<evidence type="ECO:0000256" key="1">
    <source>
        <dbReference type="SAM" id="MobiDB-lite"/>
    </source>
</evidence>
<name>A0AAQ4E232_AMBAM</name>
<sequence length="135" mass="14508">MRPPIWFQRQVPPQAVVENSEATGASTSQLKTAVNFSIKALVAARTQTEPPAMLPAPLSPIPPGFRAQGASTPQEQEAASVVSETVDSFDWDGGVQPAAEHDITYMPSFDTSFGRQTSRCQAFLPDGEARHQALV</sequence>
<accession>A0AAQ4E232</accession>
<gene>
    <name evidence="2" type="ORF">V5799_014761</name>
</gene>